<proteinExistence type="predicted"/>
<evidence type="ECO:0000256" key="8">
    <source>
        <dbReference type="SAM" id="Phobius"/>
    </source>
</evidence>
<feature type="compositionally biased region" description="Low complexity" evidence="7">
    <location>
        <begin position="395"/>
        <end position="411"/>
    </location>
</feature>
<feature type="region of interest" description="Disordered" evidence="7">
    <location>
        <begin position="395"/>
        <end position="420"/>
    </location>
</feature>
<reference evidence="10 11" key="1">
    <citation type="submission" date="2020-08" db="EMBL/GenBank/DDBJ databases">
        <title>The Agave Microbiome: Exploring the role of microbial communities in plant adaptations to desert environments.</title>
        <authorList>
            <person name="Partida-Martinez L.P."/>
        </authorList>
    </citation>
    <scope>NUCLEOTIDE SEQUENCE [LARGE SCALE GENOMIC DNA]</scope>
    <source>
        <strain evidence="10 11">AS2.23</strain>
    </source>
</reference>
<feature type="transmembrane region" description="Helical" evidence="8">
    <location>
        <begin position="76"/>
        <end position="94"/>
    </location>
</feature>
<dbReference type="PANTHER" id="PTHR23517">
    <property type="entry name" value="RESISTANCE PROTEIN MDTM, PUTATIVE-RELATED-RELATED"/>
    <property type="match status" value="1"/>
</dbReference>
<dbReference type="Pfam" id="PF07690">
    <property type="entry name" value="MFS_1"/>
    <property type="match status" value="1"/>
</dbReference>
<feature type="transmembrane region" description="Helical" evidence="8">
    <location>
        <begin position="369"/>
        <end position="387"/>
    </location>
</feature>
<feature type="domain" description="Major facilitator superfamily (MFS) profile" evidence="9">
    <location>
        <begin position="3"/>
        <end position="391"/>
    </location>
</feature>
<dbReference type="EMBL" id="JACHVY010000001">
    <property type="protein sequence ID" value="MBB2901452.1"/>
    <property type="molecule type" value="Genomic_DNA"/>
</dbReference>
<evidence type="ECO:0000256" key="6">
    <source>
        <dbReference type="ARBA" id="ARBA00023136"/>
    </source>
</evidence>
<dbReference type="PROSITE" id="PS50850">
    <property type="entry name" value="MFS"/>
    <property type="match status" value="1"/>
</dbReference>
<feature type="transmembrane region" description="Helical" evidence="8">
    <location>
        <begin position="303"/>
        <end position="325"/>
    </location>
</feature>
<evidence type="ECO:0000256" key="7">
    <source>
        <dbReference type="SAM" id="MobiDB-lite"/>
    </source>
</evidence>
<keyword evidence="2" id="KW-0813">Transport</keyword>
<evidence type="ECO:0000256" key="4">
    <source>
        <dbReference type="ARBA" id="ARBA00022692"/>
    </source>
</evidence>
<evidence type="ECO:0000259" key="9">
    <source>
        <dbReference type="PROSITE" id="PS50850"/>
    </source>
</evidence>
<feature type="transmembrane region" description="Helical" evidence="8">
    <location>
        <begin position="279"/>
        <end position="297"/>
    </location>
</feature>
<dbReference type="GO" id="GO:0022857">
    <property type="term" value="F:transmembrane transporter activity"/>
    <property type="evidence" value="ECO:0007669"/>
    <property type="project" value="InterPro"/>
</dbReference>
<evidence type="ECO:0000256" key="3">
    <source>
        <dbReference type="ARBA" id="ARBA00022475"/>
    </source>
</evidence>
<comment type="subcellular location">
    <subcellularLocation>
        <location evidence="1">Cell membrane</location>
        <topology evidence="1">Multi-pass membrane protein</topology>
    </subcellularLocation>
</comment>
<feature type="transmembrane region" description="Helical" evidence="8">
    <location>
        <begin position="220"/>
        <end position="242"/>
    </location>
</feature>
<evidence type="ECO:0000256" key="1">
    <source>
        <dbReference type="ARBA" id="ARBA00004651"/>
    </source>
</evidence>
<dbReference type="PANTHER" id="PTHR23517:SF3">
    <property type="entry name" value="INTEGRAL MEMBRANE TRANSPORT PROTEIN"/>
    <property type="match status" value="1"/>
</dbReference>
<dbReference type="Gene3D" id="1.20.1250.20">
    <property type="entry name" value="MFS general substrate transporter like domains"/>
    <property type="match status" value="1"/>
</dbReference>
<keyword evidence="3" id="KW-1003">Cell membrane</keyword>
<keyword evidence="6 8" id="KW-0472">Membrane</keyword>
<dbReference type="InterPro" id="IPR050171">
    <property type="entry name" value="MFS_Transporters"/>
</dbReference>
<sequence length="420" mass="41152">MPTATPARTGFPVVALTLGALVAASSAPSPVFPVYQELWGIGAAAVTVVFAVYAAALLVALLTVGALSDHLGRRRVVLVALLGVIASMLVLARADGVGWLVAGRVLQGFSTGTAIGALGAWLLDLAGPARSATAQLVNGATPPVGLMVGGLGSGLLVQFAPAPTELVYLVLAGLLALAAVGTALTPDVVERVPGALASLKPVVRLPAASRAAFTTYLPGFLGSWGLGGLCMGLGPSVVAGVLGIHDHVAGGLVVAAVAGVGAVTGVLTRHVAPARVMTLGMATLVVGPVLLALGVHAVSTPLFFAGALVAGIGFGAGFQGALRGVLATAPAHERAGVLAAVYVVSYLVFGVPAVVAGLLATRIGLSEVVTGYAGLVVLAGVAGLLLGRAERRRAAAGVPAPRRPAPAGSPLEGSGPAPRG</sequence>
<dbReference type="GO" id="GO:0005886">
    <property type="term" value="C:plasma membrane"/>
    <property type="evidence" value="ECO:0007669"/>
    <property type="project" value="UniProtKB-SubCell"/>
</dbReference>
<dbReference type="Proteomes" id="UP000533269">
    <property type="component" value="Unassembled WGS sequence"/>
</dbReference>
<dbReference type="PROSITE" id="PS00216">
    <property type="entry name" value="SUGAR_TRANSPORT_1"/>
    <property type="match status" value="1"/>
</dbReference>
<accession>A0A7W4TMY0</accession>
<name>A0A7W4TMY0_KINRA</name>
<gene>
    <name evidence="10" type="ORF">FHR75_002240</name>
</gene>
<feature type="transmembrane region" description="Helical" evidence="8">
    <location>
        <begin position="166"/>
        <end position="184"/>
    </location>
</feature>
<feature type="transmembrane region" description="Helical" evidence="8">
    <location>
        <begin position="106"/>
        <end position="124"/>
    </location>
</feature>
<protein>
    <submittedName>
        <fullName evidence="10">MFS family permease</fullName>
    </submittedName>
</protein>
<keyword evidence="5 8" id="KW-1133">Transmembrane helix</keyword>
<dbReference type="InterPro" id="IPR011701">
    <property type="entry name" value="MFS"/>
</dbReference>
<dbReference type="InterPro" id="IPR020846">
    <property type="entry name" value="MFS_dom"/>
</dbReference>
<evidence type="ECO:0000256" key="2">
    <source>
        <dbReference type="ARBA" id="ARBA00022448"/>
    </source>
</evidence>
<dbReference type="InterPro" id="IPR005829">
    <property type="entry name" value="Sugar_transporter_CS"/>
</dbReference>
<organism evidence="10 11">
    <name type="scientific">Kineococcus radiotolerans</name>
    <dbReference type="NCBI Taxonomy" id="131568"/>
    <lineage>
        <taxon>Bacteria</taxon>
        <taxon>Bacillati</taxon>
        <taxon>Actinomycetota</taxon>
        <taxon>Actinomycetes</taxon>
        <taxon>Kineosporiales</taxon>
        <taxon>Kineosporiaceae</taxon>
        <taxon>Kineococcus</taxon>
    </lineage>
</organism>
<reference evidence="10 11" key="2">
    <citation type="submission" date="2020-08" db="EMBL/GenBank/DDBJ databases">
        <authorList>
            <person name="Partida-Martinez L."/>
            <person name="Huntemann M."/>
            <person name="Clum A."/>
            <person name="Wang J."/>
            <person name="Palaniappan K."/>
            <person name="Ritter S."/>
            <person name="Chen I.-M."/>
            <person name="Stamatis D."/>
            <person name="Reddy T."/>
            <person name="O'Malley R."/>
            <person name="Daum C."/>
            <person name="Shapiro N."/>
            <person name="Ivanova N."/>
            <person name="Kyrpides N."/>
            <person name="Woyke T."/>
        </authorList>
    </citation>
    <scope>NUCLEOTIDE SEQUENCE [LARGE SCALE GENOMIC DNA]</scope>
    <source>
        <strain evidence="10 11">AS2.23</strain>
    </source>
</reference>
<evidence type="ECO:0000256" key="5">
    <source>
        <dbReference type="ARBA" id="ARBA00022989"/>
    </source>
</evidence>
<evidence type="ECO:0000313" key="10">
    <source>
        <dbReference type="EMBL" id="MBB2901452.1"/>
    </source>
</evidence>
<feature type="transmembrane region" description="Helical" evidence="8">
    <location>
        <begin position="248"/>
        <end position="267"/>
    </location>
</feature>
<dbReference type="RefSeq" id="WP_183391367.1">
    <property type="nucleotide sequence ID" value="NZ_JACHVY010000001.1"/>
</dbReference>
<feature type="transmembrane region" description="Helical" evidence="8">
    <location>
        <begin position="136"/>
        <end position="160"/>
    </location>
</feature>
<comment type="caution">
    <text evidence="10">The sequence shown here is derived from an EMBL/GenBank/DDBJ whole genome shotgun (WGS) entry which is preliminary data.</text>
</comment>
<keyword evidence="4 8" id="KW-0812">Transmembrane</keyword>
<evidence type="ECO:0000313" key="11">
    <source>
        <dbReference type="Proteomes" id="UP000533269"/>
    </source>
</evidence>
<feature type="transmembrane region" description="Helical" evidence="8">
    <location>
        <begin position="337"/>
        <end position="363"/>
    </location>
</feature>
<feature type="transmembrane region" description="Helical" evidence="8">
    <location>
        <begin position="38"/>
        <end position="64"/>
    </location>
</feature>
<dbReference type="InterPro" id="IPR036259">
    <property type="entry name" value="MFS_trans_sf"/>
</dbReference>
<dbReference type="AlphaFoldDB" id="A0A7W4TMY0"/>
<dbReference type="SUPFAM" id="SSF103473">
    <property type="entry name" value="MFS general substrate transporter"/>
    <property type="match status" value="1"/>
</dbReference>